<evidence type="ECO:0000256" key="2">
    <source>
        <dbReference type="PIRSR" id="PIRSR016184-1"/>
    </source>
</evidence>
<organism evidence="3 4">
    <name type="scientific">Lichenifustis flavocetrariae</name>
    <dbReference type="NCBI Taxonomy" id="2949735"/>
    <lineage>
        <taxon>Bacteria</taxon>
        <taxon>Pseudomonadati</taxon>
        <taxon>Pseudomonadota</taxon>
        <taxon>Alphaproteobacteria</taxon>
        <taxon>Hyphomicrobiales</taxon>
        <taxon>Lichenihabitantaceae</taxon>
        <taxon>Lichenifustis</taxon>
    </lineage>
</organism>
<dbReference type="EMBL" id="JAMOIM010000038">
    <property type="protein sequence ID" value="MCW6512019.1"/>
    <property type="molecule type" value="Genomic_DNA"/>
</dbReference>
<dbReference type="Proteomes" id="UP001165667">
    <property type="component" value="Unassembled WGS sequence"/>
</dbReference>
<dbReference type="Pfam" id="PF02567">
    <property type="entry name" value="PhzC-PhzF"/>
    <property type="match status" value="1"/>
</dbReference>
<dbReference type="PANTHER" id="PTHR13774">
    <property type="entry name" value="PHENAZINE BIOSYNTHESIS PROTEIN"/>
    <property type="match status" value="1"/>
</dbReference>
<comment type="caution">
    <text evidence="3">The sequence shown here is derived from an EMBL/GenBank/DDBJ whole genome shotgun (WGS) entry which is preliminary data.</text>
</comment>
<gene>
    <name evidence="3" type="ORF">M8523_29185</name>
</gene>
<dbReference type="PANTHER" id="PTHR13774:SF32">
    <property type="entry name" value="ANTISENSE-ENHANCING SEQUENCE 1"/>
    <property type="match status" value="1"/>
</dbReference>
<dbReference type="InterPro" id="IPR003719">
    <property type="entry name" value="Phenazine_PhzF-like"/>
</dbReference>
<evidence type="ECO:0000256" key="1">
    <source>
        <dbReference type="ARBA" id="ARBA00008270"/>
    </source>
</evidence>
<sequence length="300" mass="32150">MQRRYATADVFTAEPLGGNPVAVVLDAEGLTTAQMQAIAAEFNYVESTFVLPPADPRHTAHVRIFTPDREVPFAGHPNIGTAFLLARERVMTGCAPPERFAFEEGAGLVTVDLMYENSSIAGAELLSPQPLVRHAEVSSELAAACLSLAEADVRTDAHVPQVVSVGLPFLVLELGSREVLRRARPDRGAYDAMFPLDGARAVYAYVRDAVDEGVEHGCDLHSRMFTWRLVEDPATGSATAAVTALLADLLGAEVRLHVRQGEDMGRPSTLLTRSAAENNAIRAHVGGRCAAMFSGVFDLG</sequence>
<evidence type="ECO:0000313" key="3">
    <source>
        <dbReference type="EMBL" id="MCW6512019.1"/>
    </source>
</evidence>
<dbReference type="PIRSF" id="PIRSF016184">
    <property type="entry name" value="PhzC_PhzF"/>
    <property type="match status" value="1"/>
</dbReference>
<dbReference type="RefSeq" id="WP_282588397.1">
    <property type="nucleotide sequence ID" value="NZ_JAMOIM010000038.1"/>
</dbReference>
<dbReference type="AlphaFoldDB" id="A0AA42CLV5"/>
<dbReference type="Gene3D" id="3.10.310.10">
    <property type="entry name" value="Diaminopimelate Epimerase, Chain A, domain 1"/>
    <property type="match status" value="2"/>
</dbReference>
<dbReference type="NCBIfam" id="TIGR00654">
    <property type="entry name" value="PhzF_family"/>
    <property type="match status" value="1"/>
</dbReference>
<proteinExistence type="inferred from homology"/>
<protein>
    <submittedName>
        <fullName evidence="3">PhzF family phenazine biosynthesis protein</fullName>
    </submittedName>
</protein>
<dbReference type="GO" id="GO:0016853">
    <property type="term" value="F:isomerase activity"/>
    <property type="evidence" value="ECO:0007669"/>
    <property type="project" value="TreeGrafter"/>
</dbReference>
<dbReference type="GO" id="GO:0005737">
    <property type="term" value="C:cytoplasm"/>
    <property type="evidence" value="ECO:0007669"/>
    <property type="project" value="TreeGrafter"/>
</dbReference>
<comment type="similarity">
    <text evidence="1">Belongs to the PhzF family.</text>
</comment>
<name>A0AA42CLV5_9HYPH</name>
<feature type="active site" evidence="2">
    <location>
        <position position="46"/>
    </location>
</feature>
<dbReference type="SUPFAM" id="SSF54506">
    <property type="entry name" value="Diaminopimelate epimerase-like"/>
    <property type="match status" value="1"/>
</dbReference>
<keyword evidence="4" id="KW-1185">Reference proteome</keyword>
<reference evidence="3" key="1">
    <citation type="submission" date="2022-05" db="EMBL/GenBank/DDBJ databases">
        <authorList>
            <person name="Pankratov T."/>
        </authorList>
    </citation>
    <scope>NUCLEOTIDE SEQUENCE</scope>
    <source>
        <strain evidence="3">BP6-180914</strain>
    </source>
</reference>
<evidence type="ECO:0000313" key="4">
    <source>
        <dbReference type="Proteomes" id="UP001165667"/>
    </source>
</evidence>
<accession>A0AA42CLV5</accession>